<dbReference type="GO" id="GO:0005737">
    <property type="term" value="C:cytoplasm"/>
    <property type="evidence" value="ECO:0007669"/>
    <property type="project" value="TreeGrafter"/>
</dbReference>
<dbReference type="Gene3D" id="1.10.1040.10">
    <property type="entry name" value="N-(1-d-carboxylethyl)-l-norvaline Dehydrogenase, domain 2"/>
    <property type="match status" value="1"/>
</dbReference>
<dbReference type="FunFam" id="1.10.1040.10:FF:000017">
    <property type="entry name" value="2-dehydropantoate 2-reductase"/>
    <property type="match status" value="1"/>
</dbReference>
<accession>A0AAN6E542</accession>
<dbReference type="Gene3D" id="3.40.50.720">
    <property type="entry name" value="NAD(P)-binding Rossmann-like Domain"/>
    <property type="match status" value="1"/>
</dbReference>
<dbReference type="GO" id="GO:0015940">
    <property type="term" value="P:pantothenate biosynthetic process"/>
    <property type="evidence" value="ECO:0007669"/>
    <property type="project" value="InterPro"/>
</dbReference>
<evidence type="ECO:0000256" key="3">
    <source>
        <dbReference type="ARBA" id="ARBA00023002"/>
    </source>
</evidence>
<dbReference type="InterPro" id="IPR036291">
    <property type="entry name" value="NAD(P)-bd_dom_sf"/>
</dbReference>
<feature type="domain" description="Ketopantoate reductase N-terminal" evidence="5">
    <location>
        <begin position="167"/>
        <end position="323"/>
    </location>
</feature>
<evidence type="ECO:0000313" key="8">
    <source>
        <dbReference type="Proteomes" id="UP001203852"/>
    </source>
</evidence>
<evidence type="ECO:0000256" key="4">
    <source>
        <dbReference type="SAM" id="MobiDB-lite"/>
    </source>
</evidence>
<evidence type="ECO:0000259" key="5">
    <source>
        <dbReference type="Pfam" id="PF02558"/>
    </source>
</evidence>
<dbReference type="InterPro" id="IPR051402">
    <property type="entry name" value="KPR-Related"/>
</dbReference>
<dbReference type="SUPFAM" id="SSF48179">
    <property type="entry name" value="6-phosphogluconate dehydrogenase C-terminal domain-like"/>
    <property type="match status" value="1"/>
</dbReference>
<dbReference type="EMBL" id="MU404350">
    <property type="protein sequence ID" value="KAI1618166.1"/>
    <property type="molecule type" value="Genomic_DNA"/>
</dbReference>
<dbReference type="SUPFAM" id="SSF51735">
    <property type="entry name" value="NAD(P)-binding Rossmann-fold domains"/>
    <property type="match status" value="1"/>
</dbReference>
<reference evidence="7" key="1">
    <citation type="journal article" date="2022" name="bioRxiv">
        <title>Deciphering the potential niche of two novel black yeast fungi from a biological soil crust based on their genomes, phenotypes, and melanin regulation.</title>
        <authorList>
            <consortium name="DOE Joint Genome Institute"/>
            <person name="Carr E.C."/>
            <person name="Barton Q."/>
            <person name="Grambo S."/>
            <person name="Sullivan M."/>
            <person name="Renfro C.M."/>
            <person name="Kuo A."/>
            <person name="Pangilinan J."/>
            <person name="Lipzen A."/>
            <person name="Keymanesh K."/>
            <person name="Savage E."/>
            <person name="Barry K."/>
            <person name="Grigoriev I.V."/>
            <person name="Riekhof W.R."/>
            <person name="Harris S.S."/>
        </authorList>
    </citation>
    <scope>NUCLEOTIDE SEQUENCE</scope>
    <source>
        <strain evidence="7">JF 03-4F</strain>
    </source>
</reference>
<keyword evidence="3" id="KW-0560">Oxidoreductase</keyword>
<gene>
    <name evidence="7" type="ORF">EDD36DRAFT_23744</name>
</gene>
<keyword evidence="2" id="KW-0521">NADP</keyword>
<feature type="domain" description="Ketopantoate reductase C-terminal" evidence="6">
    <location>
        <begin position="352"/>
        <end position="476"/>
    </location>
</feature>
<organism evidence="7 8">
    <name type="scientific">Exophiala viscosa</name>
    <dbReference type="NCBI Taxonomy" id="2486360"/>
    <lineage>
        <taxon>Eukaryota</taxon>
        <taxon>Fungi</taxon>
        <taxon>Dikarya</taxon>
        <taxon>Ascomycota</taxon>
        <taxon>Pezizomycotina</taxon>
        <taxon>Eurotiomycetes</taxon>
        <taxon>Chaetothyriomycetidae</taxon>
        <taxon>Chaetothyriales</taxon>
        <taxon>Herpotrichiellaceae</taxon>
        <taxon>Exophiala</taxon>
    </lineage>
</organism>
<dbReference type="InterPro" id="IPR013752">
    <property type="entry name" value="KPA_reductase"/>
</dbReference>
<protein>
    <submittedName>
        <fullName evidence="7">Ketopantoate reductase PanE/ApbA C terminal-domain-containing protein</fullName>
    </submittedName>
</protein>
<dbReference type="PANTHER" id="PTHR21708:SF30">
    <property type="entry name" value="2-DEHYDROPANTOATE 2-REDUCTASE-RELATED"/>
    <property type="match status" value="1"/>
</dbReference>
<evidence type="ECO:0000256" key="2">
    <source>
        <dbReference type="ARBA" id="ARBA00022857"/>
    </source>
</evidence>
<evidence type="ECO:0000259" key="6">
    <source>
        <dbReference type="Pfam" id="PF08546"/>
    </source>
</evidence>
<dbReference type="Pfam" id="PF02558">
    <property type="entry name" value="ApbA"/>
    <property type="match status" value="1"/>
</dbReference>
<dbReference type="GO" id="GO:0008677">
    <property type="term" value="F:2-dehydropantoate 2-reductase activity"/>
    <property type="evidence" value="ECO:0007669"/>
    <property type="project" value="InterPro"/>
</dbReference>
<keyword evidence="8" id="KW-1185">Reference proteome</keyword>
<dbReference type="InterPro" id="IPR008927">
    <property type="entry name" value="6-PGluconate_DH-like_C_sf"/>
</dbReference>
<evidence type="ECO:0000313" key="7">
    <source>
        <dbReference type="EMBL" id="KAI1618166.1"/>
    </source>
</evidence>
<dbReference type="Proteomes" id="UP001203852">
    <property type="component" value="Unassembled WGS sequence"/>
</dbReference>
<dbReference type="NCBIfam" id="TIGR00745">
    <property type="entry name" value="apbA_panE"/>
    <property type="match status" value="1"/>
</dbReference>
<feature type="region of interest" description="Disordered" evidence="4">
    <location>
        <begin position="1"/>
        <end position="25"/>
    </location>
</feature>
<dbReference type="AlphaFoldDB" id="A0AAN6E542"/>
<name>A0AAN6E542_9EURO</name>
<proteinExistence type="inferred from homology"/>
<comment type="caution">
    <text evidence="7">The sequence shown here is derived from an EMBL/GenBank/DDBJ whole genome shotgun (WGS) entry which is preliminary data.</text>
</comment>
<comment type="similarity">
    <text evidence="1">Belongs to the ketopantoate reductase family.</text>
</comment>
<dbReference type="PANTHER" id="PTHR21708">
    <property type="entry name" value="PROBABLE 2-DEHYDROPANTOATE 2-REDUCTASE"/>
    <property type="match status" value="1"/>
</dbReference>
<dbReference type="Pfam" id="PF08546">
    <property type="entry name" value="ApbA_C"/>
    <property type="match status" value="1"/>
</dbReference>
<evidence type="ECO:0000256" key="1">
    <source>
        <dbReference type="ARBA" id="ARBA00007870"/>
    </source>
</evidence>
<dbReference type="InterPro" id="IPR003710">
    <property type="entry name" value="ApbA"/>
</dbReference>
<sequence length="488" mass="52733">MPTRISFPSPLSDARGSSSKELITPPRSCHALHPEGEDQTIVRQGSLNPVSYILALHNDVLRYISLTMAAVHCRPVRQGLWSQSRHIRSLQNNNPLPIFSQNSLSLPTTFIRPISSRPARASPTPSRQNPAFPVRRHFSSAASASASSDHTPASRNESTSSKMAPRILIFGTGSIGAVYTYIFSRAVTEANVFAVCRSNYDAASTQGFTINSSLFGQNLNVRPQVVKTVDEAVTKSDGKPFDYIIVTAKAIPSTPSLPEQIAPAVSPSTTIALIQNGIGVEDIYSQAFPQNPLLSCVVYLPATQTSPGTIKHGEVELLHIGTYPAGRDKSSTEDFASVLRSGNGTAKVHDDVQIERWTKLLVNASWNPICALSRCRDVQFMHSSDSATDVVKQVMLEITAVAQASGYPQINEAKIDHQLGRAKARSLPGVEPSMLADAFSGRNMEVDAIVGNTVRIAEEKGVKTPLLTAIYALTKGLDASFTRARESK</sequence>
<dbReference type="InterPro" id="IPR013328">
    <property type="entry name" value="6PGD_dom2"/>
</dbReference>
<dbReference type="InterPro" id="IPR013332">
    <property type="entry name" value="KPR_N"/>
</dbReference>